<organism evidence="2 3">
    <name type="scientific">Umezawaea endophytica</name>
    <dbReference type="NCBI Taxonomy" id="1654476"/>
    <lineage>
        <taxon>Bacteria</taxon>
        <taxon>Bacillati</taxon>
        <taxon>Actinomycetota</taxon>
        <taxon>Actinomycetes</taxon>
        <taxon>Pseudonocardiales</taxon>
        <taxon>Pseudonocardiaceae</taxon>
        <taxon>Umezawaea</taxon>
    </lineage>
</organism>
<sequence>MSDVGSVASRQRGKTLRRRRTLAQAAVDTVTGRALREAVLSRSLYSVMPTLYAMLAGALQRTGFGTLKVQILASVALLFFVTIRYLIVNHLQLNNGGSMSDDNNNEVSWQDRFLAWAVQLFEFVWNGASGAVAVGVIFVKPSAWVDRGRLFRAQAELVLDVARKR</sequence>
<name>A0A9X2VY50_9PSEU</name>
<dbReference type="RefSeq" id="WP_259630309.1">
    <property type="nucleotide sequence ID" value="NZ_JANYMP010000059.1"/>
</dbReference>
<comment type="caution">
    <text evidence="2">The sequence shown here is derived from an EMBL/GenBank/DDBJ whole genome shotgun (WGS) entry which is preliminary data.</text>
</comment>
<dbReference type="EMBL" id="JANYMP010000059">
    <property type="protein sequence ID" value="MCS7484865.1"/>
    <property type="molecule type" value="Genomic_DNA"/>
</dbReference>
<evidence type="ECO:0000313" key="3">
    <source>
        <dbReference type="Proteomes" id="UP001141259"/>
    </source>
</evidence>
<keyword evidence="1" id="KW-1133">Transmembrane helix</keyword>
<evidence type="ECO:0000256" key="1">
    <source>
        <dbReference type="SAM" id="Phobius"/>
    </source>
</evidence>
<keyword evidence="1" id="KW-0812">Transmembrane</keyword>
<keyword evidence="3" id="KW-1185">Reference proteome</keyword>
<dbReference type="Proteomes" id="UP001141259">
    <property type="component" value="Unassembled WGS sequence"/>
</dbReference>
<dbReference type="AlphaFoldDB" id="A0A9X2VY50"/>
<protein>
    <submittedName>
        <fullName evidence="2">Uncharacterized protein</fullName>
    </submittedName>
</protein>
<accession>A0A9X2VY50</accession>
<gene>
    <name evidence="2" type="ORF">NZH93_49240</name>
</gene>
<feature type="transmembrane region" description="Helical" evidence="1">
    <location>
        <begin position="113"/>
        <end position="139"/>
    </location>
</feature>
<reference evidence="2" key="1">
    <citation type="submission" date="2022-08" db="EMBL/GenBank/DDBJ databases">
        <authorList>
            <person name="Tistechok S."/>
            <person name="Samborskyy M."/>
            <person name="Roman I."/>
        </authorList>
    </citation>
    <scope>NUCLEOTIDE SEQUENCE</scope>
    <source>
        <strain evidence="2">DSM 103496</strain>
    </source>
</reference>
<proteinExistence type="predicted"/>
<evidence type="ECO:0000313" key="2">
    <source>
        <dbReference type="EMBL" id="MCS7484865.1"/>
    </source>
</evidence>
<keyword evidence="1" id="KW-0472">Membrane</keyword>
<feature type="transmembrane region" description="Helical" evidence="1">
    <location>
        <begin position="71"/>
        <end position="93"/>
    </location>
</feature>